<dbReference type="InterPro" id="IPR000182">
    <property type="entry name" value="GNAT_dom"/>
</dbReference>
<reference evidence="3" key="1">
    <citation type="submission" date="2016-10" db="EMBL/GenBank/DDBJ databases">
        <authorList>
            <person name="Varghese N."/>
            <person name="Submissions S."/>
        </authorList>
    </citation>
    <scope>NUCLEOTIDE SEQUENCE [LARGE SCALE GENOMIC DNA]</scope>
    <source>
        <strain evidence="3">CGMCC 1.10657</strain>
    </source>
</reference>
<dbReference type="CDD" id="cd04301">
    <property type="entry name" value="NAT_SF"/>
    <property type="match status" value="1"/>
</dbReference>
<evidence type="ECO:0000313" key="2">
    <source>
        <dbReference type="EMBL" id="SDZ87186.1"/>
    </source>
</evidence>
<dbReference type="InterPro" id="IPR016181">
    <property type="entry name" value="Acyl_CoA_acyltransferase"/>
</dbReference>
<dbReference type="Pfam" id="PF13508">
    <property type="entry name" value="Acetyltransf_7"/>
    <property type="match status" value="1"/>
</dbReference>
<dbReference type="Proteomes" id="UP000198658">
    <property type="component" value="Unassembled WGS sequence"/>
</dbReference>
<dbReference type="GO" id="GO:0005737">
    <property type="term" value="C:cytoplasm"/>
    <property type="evidence" value="ECO:0007669"/>
    <property type="project" value="TreeGrafter"/>
</dbReference>
<protein>
    <submittedName>
        <fullName evidence="2">Acetyltransferase (GNAT) domain-containing protein</fullName>
    </submittedName>
</protein>
<dbReference type="SUPFAM" id="SSF55729">
    <property type="entry name" value="Acyl-CoA N-acyltransferases (Nat)"/>
    <property type="match status" value="1"/>
</dbReference>
<dbReference type="GO" id="GO:0008080">
    <property type="term" value="F:N-acetyltransferase activity"/>
    <property type="evidence" value="ECO:0007669"/>
    <property type="project" value="InterPro"/>
</dbReference>
<dbReference type="PROSITE" id="PS51186">
    <property type="entry name" value="GNAT"/>
    <property type="match status" value="1"/>
</dbReference>
<dbReference type="Gene3D" id="3.40.630.30">
    <property type="match status" value="1"/>
</dbReference>
<evidence type="ECO:0000259" key="1">
    <source>
        <dbReference type="PROSITE" id="PS51186"/>
    </source>
</evidence>
<keyword evidence="2" id="KW-0808">Transferase</keyword>
<gene>
    <name evidence="2" type="ORF">SAMN05216562_0905</name>
</gene>
<dbReference type="AlphaFoldDB" id="A0A1H3WJ55"/>
<dbReference type="PANTHER" id="PTHR13538">
    <property type="entry name" value="N-ACETYLTRANSFERASE 6"/>
    <property type="match status" value="1"/>
</dbReference>
<organism evidence="2 3">
    <name type="scientific">Microbulbifer marinus</name>
    <dbReference type="NCBI Taxonomy" id="658218"/>
    <lineage>
        <taxon>Bacteria</taxon>
        <taxon>Pseudomonadati</taxon>
        <taxon>Pseudomonadota</taxon>
        <taxon>Gammaproteobacteria</taxon>
        <taxon>Cellvibrionales</taxon>
        <taxon>Microbulbiferaceae</taxon>
        <taxon>Microbulbifer</taxon>
    </lineage>
</organism>
<dbReference type="GO" id="GO:1905502">
    <property type="term" value="F:acetyl-CoA binding"/>
    <property type="evidence" value="ECO:0007669"/>
    <property type="project" value="TreeGrafter"/>
</dbReference>
<keyword evidence="3" id="KW-1185">Reference proteome</keyword>
<dbReference type="STRING" id="658218.SAMN05216562_0905"/>
<dbReference type="EMBL" id="FNQO01000001">
    <property type="protein sequence ID" value="SDZ87186.1"/>
    <property type="molecule type" value="Genomic_DNA"/>
</dbReference>
<evidence type="ECO:0000313" key="3">
    <source>
        <dbReference type="Proteomes" id="UP000198658"/>
    </source>
</evidence>
<accession>A0A1H3WJ55</accession>
<sequence length="154" mass="17839">MRVENLIERPEAVEQLARWHYREWAHLYPEQSLQDFTEDLQRSLRGAPIPATWVLVDGGSVWGSASVIEHDMTINCHLGPWLANVYIHPDKRGQGLGRLLVAAVMEVCRKNGLNELFLFTPAQEYFYQRLGWTLLKRELYQGDTVSIMTTRLQD</sequence>
<name>A0A1H3WJ55_9GAMM</name>
<feature type="domain" description="N-acetyltransferase" evidence="1">
    <location>
        <begin position="1"/>
        <end position="153"/>
    </location>
</feature>
<proteinExistence type="predicted"/>
<dbReference type="PANTHER" id="PTHR13538:SF4">
    <property type="entry name" value="N-ALPHA-ACETYLTRANSFERASE 80"/>
    <property type="match status" value="1"/>
</dbReference>
<dbReference type="InterPro" id="IPR039840">
    <property type="entry name" value="NAA80"/>
</dbReference>